<dbReference type="Pfam" id="PF01467">
    <property type="entry name" value="CTP_transf_like"/>
    <property type="match status" value="1"/>
</dbReference>
<dbReference type="PANTHER" id="PTHR43793:SF1">
    <property type="entry name" value="FAD SYNTHASE"/>
    <property type="match status" value="1"/>
</dbReference>
<dbReference type="InterPro" id="IPR050385">
    <property type="entry name" value="Archaeal_FAD_synthase"/>
</dbReference>
<dbReference type="InterPro" id="IPR004821">
    <property type="entry name" value="Cyt_trans-like"/>
</dbReference>
<keyword evidence="1" id="KW-0808">Transferase</keyword>
<evidence type="ECO:0000259" key="3">
    <source>
        <dbReference type="Pfam" id="PF01467"/>
    </source>
</evidence>
<dbReference type="GO" id="GO:0016779">
    <property type="term" value="F:nucleotidyltransferase activity"/>
    <property type="evidence" value="ECO:0007669"/>
    <property type="project" value="UniProtKB-KW"/>
</dbReference>
<feature type="domain" description="Cytidyltransferase-like" evidence="3">
    <location>
        <begin position="10"/>
        <end position="110"/>
    </location>
</feature>
<keyword evidence="2" id="KW-0548">Nucleotidyltransferase</keyword>
<protein>
    <recommendedName>
        <fullName evidence="3">Cytidyltransferase-like domain-containing protein</fullName>
    </recommendedName>
</protein>
<evidence type="ECO:0000256" key="1">
    <source>
        <dbReference type="ARBA" id="ARBA00022679"/>
    </source>
</evidence>
<dbReference type="Proteomes" id="UP000176544">
    <property type="component" value="Unassembled WGS sequence"/>
</dbReference>
<dbReference type="PANTHER" id="PTHR43793">
    <property type="entry name" value="FAD SYNTHASE"/>
    <property type="match status" value="1"/>
</dbReference>
<sequence length="154" mass="18000">MSDKKYKRGVTVGAFDLCHAGHILMLKECKEICDYLIVGLQDDPSVDRDYRIKEKGGQVKNKPVMSLEERKIILEGVRYIDEIFTYTTEADLYEKLKNLKYDVRIIGADWEGKKYTGWDLPHTPYFNTRDHGFSTTELRNRVYEEEKAKREPAA</sequence>
<dbReference type="SUPFAM" id="SSF52374">
    <property type="entry name" value="Nucleotidylyl transferase"/>
    <property type="match status" value="1"/>
</dbReference>
<dbReference type="NCBIfam" id="TIGR00125">
    <property type="entry name" value="cyt_tran_rel"/>
    <property type="match status" value="1"/>
</dbReference>
<evidence type="ECO:0000313" key="4">
    <source>
        <dbReference type="EMBL" id="OGY60686.1"/>
    </source>
</evidence>
<dbReference type="Gene3D" id="3.40.50.620">
    <property type="entry name" value="HUPs"/>
    <property type="match status" value="1"/>
</dbReference>
<gene>
    <name evidence="4" type="ORF">A3I33_01980</name>
</gene>
<accession>A0A1G1Z9C0</accession>
<organism evidence="4 5">
    <name type="scientific">Candidatus Colwellbacteria bacterium RIFCSPLOWO2_02_FULL_45_11</name>
    <dbReference type="NCBI Taxonomy" id="1797692"/>
    <lineage>
        <taxon>Bacteria</taxon>
        <taxon>Candidatus Colwelliibacteriota</taxon>
    </lineage>
</organism>
<evidence type="ECO:0000313" key="5">
    <source>
        <dbReference type="Proteomes" id="UP000176544"/>
    </source>
</evidence>
<comment type="caution">
    <text evidence="4">The sequence shown here is derived from an EMBL/GenBank/DDBJ whole genome shotgun (WGS) entry which is preliminary data.</text>
</comment>
<reference evidence="4 5" key="1">
    <citation type="journal article" date="2016" name="Nat. Commun.">
        <title>Thousands of microbial genomes shed light on interconnected biogeochemical processes in an aquifer system.</title>
        <authorList>
            <person name="Anantharaman K."/>
            <person name="Brown C.T."/>
            <person name="Hug L.A."/>
            <person name="Sharon I."/>
            <person name="Castelle C.J."/>
            <person name="Probst A.J."/>
            <person name="Thomas B.C."/>
            <person name="Singh A."/>
            <person name="Wilkins M.J."/>
            <person name="Karaoz U."/>
            <person name="Brodie E.L."/>
            <person name="Williams K.H."/>
            <person name="Hubbard S.S."/>
            <person name="Banfield J.F."/>
        </authorList>
    </citation>
    <scope>NUCLEOTIDE SEQUENCE [LARGE SCALE GENOMIC DNA]</scope>
</reference>
<dbReference type="STRING" id="1797692.A3I33_01980"/>
<proteinExistence type="predicted"/>
<evidence type="ECO:0000256" key="2">
    <source>
        <dbReference type="ARBA" id="ARBA00022695"/>
    </source>
</evidence>
<name>A0A1G1Z9C0_9BACT</name>
<dbReference type="InterPro" id="IPR014729">
    <property type="entry name" value="Rossmann-like_a/b/a_fold"/>
</dbReference>
<dbReference type="AlphaFoldDB" id="A0A1G1Z9C0"/>
<dbReference type="EMBL" id="MHJA01000026">
    <property type="protein sequence ID" value="OGY60686.1"/>
    <property type="molecule type" value="Genomic_DNA"/>
</dbReference>